<proteinExistence type="predicted"/>
<organism evidence="3 4">
    <name type="scientific">Adhaeribacter radiodurans</name>
    <dbReference type="NCBI Taxonomy" id="2745197"/>
    <lineage>
        <taxon>Bacteria</taxon>
        <taxon>Pseudomonadati</taxon>
        <taxon>Bacteroidota</taxon>
        <taxon>Cytophagia</taxon>
        <taxon>Cytophagales</taxon>
        <taxon>Hymenobacteraceae</taxon>
        <taxon>Adhaeribacter</taxon>
    </lineage>
</organism>
<accession>A0A7L7LB04</accession>
<evidence type="ECO:0000256" key="1">
    <source>
        <dbReference type="ARBA" id="ARBA00023002"/>
    </source>
</evidence>
<keyword evidence="1" id="KW-0560">Oxidoreductase</keyword>
<name>A0A7L7LB04_9BACT</name>
<dbReference type="InterPro" id="IPR016161">
    <property type="entry name" value="Ald_DH/histidinol_DH"/>
</dbReference>
<evidence type="ECO:0000313" key="3">
    <source>
        <dbReference type="EMBL" id="QMU29894.1"/>
    </source>
</evidence>
<dbReference type="KEGG" id="add:HUW48_18525"/>
<dbReference type="GO" id="GO:0016620">
    <property type="term" value="F:oxidoreductase activity, acting on the aldehyde or oxo group of donors, NAD or NADP as acceptor"/>
    <property type="evidence" value="ECO:0007669"/>
    <property type="project" value="InterPro"/>
</dbReference>
<keyword evidence="4" id="KW-1185">Reference proteome</keyword>
<dbReference type="RefSeq" id="WP_182412354.1">
    <property type="nucleotide sequence ID" value="NZ_CP055153.1"/>
</dbReference>
<dbReference type="EMBL" id="CP055153">
    <property type="protein sequence ID" value="QMU29894.1"/>
    <property type="molecule type" value="Genomic_DNA"/>
</dbReference>
<dbReference type="InterPro" id="IPR015590">
    <property type="entry name" value="Aldehyde_DH_dom"/>
</dbReference>
<dbReference type="Gene3D" id="3.40.605.10">
    <property type="entry name" value="Aldehyde Dehydrogenase, Chain A, domain 1"/>
    <property type="match status" value="1"/>
</dbReference>
<dbReference type="InterPro" id="IPR016163">
    <property type="entry name" value="Ald_DH_C"/>
</dbReference>
<dbReference type="SUPFAM" id="SSF53720">
    <property type="entry name" value="ALDH-like"/>
    <property type="match status" value="1"/>
</dbReference>
<dbReference type="PANTHER" id="PTHR11699">
    <property type="entry name" value="ALDEHYDE DEHYDROGENASE-RELATED"/>
    <property type="match status" value="1"/>
</dbReference>
<sequence>MEVIEKGIELKIETKNELKNRAKHWIGGDWLDSEKHEESINPATGELIGWYADGGQKEAEIAINAALKTFRETTWKEDHAWRAKVLLAMADKIEAKSKDLIQILGLESGKIVAEASMEVFAAPAFLRYWAGKTFTAGRAGEARPGSFSFTIREAVGVAGIIVPFNAPVALTMRALAPALAAGTTTVVKLPGVTAQTNELLCKIISETPGLPKGAINVITESGSEAASSLVQSANVPVISFTGSTQTGRAIVAAGAAHLKRFSLELGGKTPMIVFKDADLMTAIFTMEKAITIFSGQFCMTGSRILVQREVADSIRQGLAERLSKVKIGTPSDPSSEMGTMRDKANVQRVNQMVEEALAAGAKAIVRGGPITDGQLAKGAFYRPTLLEVTDPELPIVQQEVFGPVATLQVFDTEAEAIALANNSEYGLAASIWTRDIDRPWRVAKAIQAGTIWINTFAQVFPQFEEGGYKQSGMGRLNGETALDDFLEYKHISFNPGVPGSM</sequence>
<dbReference type="AlphaFoldDB" id="A0A7L7LB04"/>
<gene>
    <name evidence="3" type="ORF">HUW48_18525</name>
</gene>
<dbReference type="Pfam" id="PF00171">
    <property type="entry name" value="Aldedh"/>
    <property type="match status" value="1"/>
</dbReference>
<dbReference type="InterPro" id="IPR016162">
    <property type="entry name" value="Ald_DH_N"/>
</dbReference>
<evidence type="ECO:0000313" key="4">
    <source>
        <dbReference type="Proteomes" id="UP000514509"/>
    </source>
</evidence>
<protein>
    <submittedName>
        <fullName evidence="3">Aldehyde dehydrogenase family protein</fullName>
    </submittedName>
</protein>
<evidence type="ECO:0000259" key="2">
    <source>
        <dbReference type="Pfam" id="PF00171"/>
    </source>
</evidence>
<dbReference type="Gene3D" id="3.40.309.10">
    <property type="entry name" value="Aldehyde Dehydrogenase, Chain A, domain 2"/>
    <property type="match status" value="1"/>
</dbReference>
<dbReference type="Proteomes" id="UP000514509">
    <property type="component" value="Chromosome"/>
</dbReference>
<reference evidence="3 4" key="1">
    <citation type="submission" date="2020-06" db="EMBL/GenBank/DDBJ databases">
        <authorList>
            <person name="Hwang Y.J."/>
        </authorList>
    </citation>
    <scope>NUCLEOTIDE SEQUENCE [LARGE SCALE GENOMIC DNA]</scope>
    <source>
        <strain evidence="3 4">KUDC8001</strain>
    </source>
</reference>
<feature type="domain" description="Aldehyde dehydrogenase" evidence="2">
    <location>
        <begin position="30"/>
        <end position="491"/>
    </location>
</feature>
<reference evidence="3 4" key="2">
    <citation type="submission" date="2020-08" db="EMBL/GenBank/DDBJ databases">
        <title>Adhaeribacter dokdonensis sp. nov., isolated from the rhizosphere of Elymus tsukushiensis, a plant native to the Dokdo Islands, Republic of Korea.</title>
        <authorList>
            <person name="Ghim S.Y."/>
        </authorList>
    </citation>
    <scope>NUCLEOTIDE SEQUENCE [LARGE SCALE GENOMIC DNA]</scope>
    <source>
        <strain evidence="3 4">KUDC8001</strain>
    </source>
</reference>